<dbReference type="PANTHER" id="PTHR15004">
    <property type="entry name" value="GLUTAMYL-TRNA(GLN) AMIDOTRANSFERASE SUBUNIT C, MITOCHONDRIAL"/>
    <property type="match status" value="1"/>
</dbReference>
<organism evidence="2 3">
    <name type="scientific">Candidatus Kerfeldbacteria bacterium RIFOXYB2_FULL_38_14</name>
    <dbReference type="NCBI Taxonomy" id="1798547"/>
    <lineage>
        <taxon>Bacteria</taxon>
        <taxon>Candidatus Kerfeldiibacteriota</taxon>
    </lineage>
</organism>
<dbReference type="InterPro" id="IPR003837">
    <property type="entry name" value="GatC"/>
</dbReference>
<accession>A0A1G2BET1</accession>
<keyword evidence="1" id="KW-0648">Protein biosynthesis</keyword>
<dbReference type="Proteomes" id="UP000176420">
    <property type="component" value="Unassembled WGS sequence"/>
</dbReference>
<dbReference type="GO" id="GO:0006450">
    <property type="term" value="P:regulation of translational fidelity"/>
    <property type="evidence" value="ECO:0007669"/>
    <property type="project" value="InterPro"/>
</dbReference>
<dbReference type="PANTHER" id="PTHR15004:SF0">
    <property type="entry name" value="GLUTAMYL-TRNA(GLN) AMIDOTRANSFERASE SUBUNIT C, MITOCHONDRIAL"/>
    <property type="match status" value="1"/>
</dbReference>
<dbReference type="SUPFAM" id="SSF141000">
    <property type="entry name" value="Glu-tRNAGln amidotransferase C subunit"/>
    <property type="match status" value="1"/>
</dbReference>
<dbReference type="InterPro" id="IPR036113">
    <property type="entry name" value="Asp/Glu-ADT_sf_sub_c"/>
</dbReference>
<comment type="catalytic activity">
    <reaction evidence="1">
        <text>L-glutamyl-tRNA(Gln) + L-glutamine + ATP + H2O = L-glutaminyl-tRNA(Gln) + L-glutamate + ADP + phosphate + H(+)</text>
        <dbReference type="Rhea" id="RHEA:17521"/>
        <dbReference type="Rhea" id="RHEA-COMP:9681"/>
        <dbReference type="Rhea" id="RHEA-COMP:9684"/>
        <dbReference type="ChEBI" id="CHEBI:15377"/>
        <dbReference type="ChEBI" id="CHEBI:15378"/>
        <dbReference type="ChEBI" id="CHEBI:29985"/>
        <dbReference type="ChEBI" id="CHEBI:30616"/>
        <dbReference type="ChEBI" id="CHEBI:43474"/>
        <dbReference type="ChEBI" id="CHEBI:58359"/>
        <dbReference type="ChEBI" id="CHEBI:78520"/>
        <dbReference type="ChEBI" id="CHEBI:78521"/>
        <dbReference type="ChEBI" id="CHEBI:456216"/>
    </reaction>
</comment>
<evidence type="ECO:0000313" key="2">
    <source>
        <dbReference type="EMBL" id="OGY87721.1"/>
    </source>
</evidence>
<dbReference type="EC" id="6.3.5.-" evidence="1"/>
<dbReference type="GO" id="GO:0050567">
    <property type="term" value="F:glutaminyl-tRNA synthase (glutamine-hydrolyzing) activity"/>
    <property type="evidence" value="ECO:0007669"/>
    <property type="project" value="UniProtKB-UniRule"/>
</dbReference>
<dbReference type="GO" id="GO:0070681">
    <property type="term" value="P:glutaminyl-tRNAGln biosynthesis via transamidation"/>
    <property type="evidence" value="ECO:0007669"/>
    <property type="project" value="TreeGrafter"/>
</dbReference>
<dbReference type="HAMAP" id="MF_00122">
    <property type="entry name" value="GatC"/>
    <property type="match status" value="1"/>
</dbReference>
<keyword evidence="1" id="KW-0067">ATP-binding</keyword>
<evidence type="ECO:0000256" key="1">
    <source>
        <dbReference type="HAMAP-Rule" id="MF_00122"/>
    </source>
</evidence>
<comment type="similarity">
    <text evidence="1">Belongs to the GatC family.</text>
</comment>
<comment type="catalytic activity">
    <reaction evidence="1">
        <text>L-aspartyl-tRNA(Asn) + L-glutamine + ATP + H2O = L-asparaginyl-tRNA(Asn) + L-glutamate + ADP + phosphate + 2 H(+)</text>
        <dbReference type="Rhea" id="RHEA:14513"/>
        <dbReference type="Rhea" id="RHEA-COMP:9674"/>
        <dbReference type="Rhea" id="RHEA-COMP:9677"/>
        <dbReference type="ChEBI" id="CHEBI:15377"/>
        <dbReference type="ChEBI" id="CHEBI:15378"/>
        <dbReference type="ChEBI" id="CHEBI:29985"/>
        <dbReference type="ChEBI" id="CHEBI:30616"/>
        <dbReference type="ChEBI" id="CHEBI:43474"/>
        <dbReference type="ChEBI" id="CHEBI:58359"/>
        <dbReference type="ChEBI" id="CHEBI:78515"/>
        <dbReference type="ChEBI" id="CHEBI:78516"/>
        <dbReference type="ChEBI" id="CHEBI:456216"/>
    </reaction>
</comment>
<reference evidence="2 3" key="1">
    <citation type="journal article" date="2016" name="Nat. Commun.">
        <title>Thousands of microbial genomes shed light on interconnected biogeochemical processes in an aquifer system.</title>
        <authorList>
            <person name="Anantharaman K."/>
            <person name="Brown C.T."/>
            <person name="Hug L.A."/>
            <person name="Sharon I."/>
            <person name="Castelle C.J."/>
            <person name="Probst A.J."/>
            <person name="Thomas B.C."/>
            <person name="Singh A."/>
            <person name="Wilkins M.J."/>
            <person name="Karaoz U."/>
            <person name="Brodie E.L."/>
            <person name="Williams K.H."/>
            <person name="Hubbard S.S."/>
            <person name="Banfield J.F."/>
        </authorList>
    </citation>
    <scope>NUCLEOTIDE SEQUENCE [LARGE SCALE GENOMIC DNA]</scope>
</reference>
<dbReference type="Pfam" id="PF02686">
    <property type="entry name" value="GatC"/>
    <property type="match status" value="1"/>
</dbReference>
<dbReference type="Gene3D" id="1.10.20.60">
    <property type="entry name" value="Glu-tRNAGln amidotransferase C subunit, N-terminal domain"/>
    <property type="match status" value="1"/>
</dbReference>
<keyword evidence="1" id="KW-0547">Nucleotide-binding</keyword>
<sequence length="102" mass="11397">MKLDKKVIAKLSRLSKISLKEEEIDSLSKDLSNILAYIEQLNEVATENIVPTQQVTGLVNVLRTDIADYTFEKSDMVSTMPEVDENGALKVRAVFTEDSPSH</sequence>
<dbReference type="AlphaFoldDB" id="A0A1G2BET1"/>
<gene>
    <name evidence="1" type="primary">gatC</name>
    <name evidence="2" type="ORF">A2319_04720</name>
</gene>
<keyword evidence="1" id="KW-0436">Ligase</keyword>
<evidence type="ECO:0000313" key="3">
    <source>
        <dbReference type="Proteomes" id="UP000176420"/>
    </source>
</evidence>
<proteinExistence type="inferred from homology"/>
<comment type="caution">
    <text evidence="2">The sequence shown here is derived from an EMBL/GenBank/DDBJ whole genome shotgun (WGS) entry which is preliminary data.</text>
</comment>
<protein>
    <recommendedName>
        <fullName evidence="1">Aspartyl/glutamyl-tRNA(Asn/Gln) amidotransferase subunit C</fullName>
        <shortName evidence="1">Asp/Glu-ADT subunit C</shortName>
        <ecNumber evidence="1">6.3.5.-</ecNumber>
    </recommendedName>
</protein>
<comment type="function">
    <text evidence="1">Allows the formation of correctly charged Asn-tRNA(Asn) or Gln-tRNA(Gln) through the transamidation of misacylated Asp-tRNA(Asn) or Glu-tRNA(Gln) in organisms which lack either or both of asparaginyl-tRNA or glutaminyl-tRNA synthetases. The reaction takes place in the presence of glutamine and ATP through an activated phospho-Asp-tRNA(Asn) or phospho-Glu-tRNA(Gln).</text>
</comment>
<dbReference type="GO" id="GO:0006412">
    <property type="term" value="P:translation"/>
    <property type="evidence" value="ECO:0007669"/>
    <property type="project" value="UniProtKB-UniRule"/>
</dbReference>
<dbReference type="GO" id="GO:0005524">
    <property type="term" value="F:ATP binding"/>
    <property type="evidence" value="ECO:0007669"/>
    <property type="project" value="UniProtKB-KW"/>
</dbReference>
<dbReference type="GO" id="GO:0050566">
    <property type="term" value="F:asparaginyl-tRNA synthase (glutamine-hydrolyzing) activity"/>
    <property type="evidence" value="ECO:0007669"/>
    <property type="project" value="RHEA"/>
</dbReference>
<dbReference type="NCBIfam" id="TIGR00135">
    <property type="entry name" value="gatC"/>
    <property type="match status" value="1"/>
</dbReference>
<dbReference type="EMBL" id="MHKI01000006">
    <property type="protein sequence ID" value="OGY87721.1"/>
    <property type="molecule type" value="Genomic_DNA"/>
</dbReference>
<comment type="subunit">
    <text evidence="1">Heterotrimer of A, B and C subunits.</text>
</comment>
<name>A0A1G2BET1_9BACT</name>